<evidence type="ECO:0000256" key="6">
    <source>
        <dbReference type="ARBA" id="ARBA00022989"/>
    </source>
</evidence>
<keyword evidence="7 9" id="KW-0472">Membrane</keyword>
<evidence type="ECO:0000259" key="10">
    <source>
        <dbReference type="Pfam" id="PF02397"/>
    </source>
</evidence>
<keyword evidence="11" id="KW-0614">Plasmid</keyword>
<evidence type="ECO:0000256" key="9">
    <source>
        <dbReference type="SAM" id="Phobius"/>
    </source>
</evidence>
<dbReference type="PANTHER" id="PTHR30576:SF4">
    <property type="entry name" value="UNDECAPRENYL-PHOSPHATE GALACTOSE PHOSPHOTRANSFERASE"/>
    <property type="match status" value="1"/>
</dbReference>
<dbReference type="GO" id="GO:0005886">
    <property type="term" value="C:plasma membrane"/>
    <property type="evidence" value="ECO:0007669"/>
    <property type="project" value="UniProtKB-SubCell"/>
</dbReference>
<dbReference type="EMBL" id="CP123389">
    <property type="protein sequence ID" value="XCC97641.1"/>
    <property type="molecule type" value="Genomic_DNA"/>
</dbReference>
<proteinExistence type="inferred from homology"/>
<dbReference type="RefSeq" id="WP_353476531.1">
    <property type="nucleotide sequence ID" value="NZ_CP123389.1"/>
</dbReference>
<evidence type="ECO:0000256" key="1">
    <source>
        <dbReference type="ARBA" id="ARBA00004236"/>
    </source>
</evidence>
<organism evidence="11">
    <name type="scientific">Alloyangia sp. H15</name>
    <dbReference type="NCBI Taxonomy" id="3029062"/>
    <lineage>
        <taxon>Bacteria</taxon>
        <taxon>Pseudomonadati</taxon>
        <taxon>Pseudomonadota</taxon>
        <taxon>Alphaproteobacteria</taxon>
        <taxon>Rhodobacterales</taxon>
        <taxon>Roseobacteraceae</taxon>
        <taxon>Alloyangia</taxon>
    </lineage>
</organism>
<dbReference type="AlphaFoldDB" id="A0AAU8ARY9"/>
<geneLocation type="plasmid" evidence="11">
    <name>unnamed4</name>
</geneLocation>
<reference evidence="11" key="1">
    <citation type="submission" date="2023-02" db="EMBL/GenBank/DDBJ databases">
        <title>Description and genomic characterization of Salipiger bruguierae sp. nov., isolated from the sediment of mangrove plant Bruguiera sexangula.</title>
        <authorList>
            <person name="Long M."/>
        </authorList>
    </citation>
    <scope>NUCLEOTIDE SEQUENCE</scope>
    <source>
        <strain evidence="11">H15</strain>
        <plasmid evidence="11">unnamed4</plasmid>
    </source>
</reference>
<comment type="similarity">
    <text evidence="2">Belongs to the bacterial sugar transferase family.</text>
</comment>
<sequence>MMKDESFLKPCPDPFSEEASLIADEAAQVAARTVRSDLVKRAVDVTGASLLIVFLLPVFLLITASILLLDGGPVYFRHQRIGRNDREFGCLKFRTMRKDGDKILAQWLADHPDQRREWNETQKLRKDPRVHVVGRLLRKSSLDELPQLFNVLAGQMSLVGPRPVVRDELPRYGAYVPIYLSLRPGITGLWQVSGRNNTTYDERVAFDVDYAARRTLALDLGILFRTARVVLTGYGAY</sequence>
<evidence type="ECO:0000313" key="11">
    <source>
        <dbReference type="EMBL" id="XCC97641.1"/>
    </source>
</evidence>
<protein>
    <submittedName>
        <fullName evidence="11">Sugar transferase</fullName>
    </submittedName>
</protein>
<name>A0AAU8ARY9_9RHOB</name>
<feature type="domain" description="Bacterial sugar transferase" evidence="10">
    <location>
        <begin position="40"/>
        <end position="231"/>
    </location>
</feature>
<feature type="transmembrane region" description="Helical" evidence="9">
    <location>
        <begin position="48"/>
        <end position="69"/>
    </location>
</feature>
<evidence type="ECO:0000256" key="7">
    <source>
        <dbReference type="ARBA" id="ARBA00023136"/>
    </source>
</evidence>
<dbReference type="InterPro" id="IPR003362">
    <property type="entry name" value="Bact_transf"/>
</dbReference>
<dbReference type="Pfam" id="PF02397">
    <property type="entry name" value="Bac_transf"/>
    <property type="match status" value="1"/>
</dbReference>
<comment type="subcellular location">
    <subcellularLocation>
        <location evidence="1">Cell membrane</location>
    </subcellularLocation>
</comment>
<keyword evidence="6 9" id="KW-1133">Transmembrane helix</keyword>
<dbReference type="GO" id="GO:0016780">
    <property type="term" value="F:phosphotransferase activity, for other substituted phosphate groups"/>
    <property type="evidence" value="ECO:0007669"/>
    <property type="project" value="TreeGrafter"/>
</dbReference>
<accession>A0AAU8ARY9</accession>
<keyword evidence="3" id="KW-1003">Cell membrane</keyword>
<evidence type="ECO:0000256" key="4">
    <source>
        <dbReference type="ARBA" id="ARBA00022679"/>
    </source>
</evidence>
<dbReference type="PANTHER" id="PTHR30576">
    <property type="entry name" value="COLANIC BIOSYNTHESIS UDP-GLUCOSE LIPID CARRIER TRANSFERASE"/>
    <property type="match status" value="1"/>
</dbReference>
<keyword evidence="8" id="KW-0270">Exopolysaccharide synthesis</keyword>
<evidence type="ECO:0000256" key="2">
    <source>
        <dbReference type="ARBA" id="ARBA00006464"/>
    </source>
</evidence>
<keyword evidence="5 9" id="KW-0812">Transmembrane</keyword>
<evidence type="ECO:0000256" key="8">
    <source>
        <dbReference type="ARBA" id="ARBA00023169"/>
    </source>
</evidence>
<evidence type="ECO:0000256" key="3">
    <source>
        <dbReference type="ARBA" id="ARBA00022475"/>
    </source>
</evidence>
<gene>
    <name evidence="11" type="ORF">PVT71_27445</name>
</gene>
<keyword evidence="4 11" id="KW-0808">Transferase</keyword>
<evidence type="ECO:0000256" key="5">
    <source>
        <dbReference type="ARBA" id="ARBA00022692"/>
    </source>
</evidence>
<dbReference type="GO" id="GO:0000271">
    <property type="term" value="P:polysaccharide biosynthetic process"/>
    <property type="evidence" value="ECO:0007669"/>
    <property type="project" value="UniProtKB-KW"/>
</dbReference>